<gene>
    <name evidence="1" type="ORF">PCASD_14086</name>
</gene>
<dbReference type="Proteomes" id="UP000235392">
    <property type="component" value="Unassembled WGS sequence"/>
</dbReference>
<sequence length="249" mass="27894">MKRAKVNKSLQNAIEMNHLKGHLNQTTIVLAQPLLCRWQISSKLTLYVPSVQCALFSLRHYSIGSAWEPSSTLAPRPHSAVGYPPPPGLSEIITQDSMDTSSISTDQSSHSSFYFFPNYESHFPGTDGHGNSNSSNTAKKLVEMTAEWSLYRYQTRTKMKQPPFFRFKHPSSSIESIESNVATRQAATDRILAYIFEATCNSYDIHINPLSFNDDLLLSSHSTGPLSSHLHHSQTGPSLVNLIKKIWRS</sequence>
<evidence type="ECO:0000313" key="1">
    <source>
        <dbReference type="EMBL" id="PLW23016.1"/>
    </source>
</evidence>
<reference evidence="1 2" key="1">
    <citation type="submission" date="2017-11" db="EMBL/GenBank/DDBJ databases">
        <title>De novo assembly and phasing of dikaryotic genomes from two isolates of Puccinia coronata f. sp. avenae, the causal agent of oat crown rust.</title>
        <authorList>
            <person name="Miller M.E."/>
            <person name="Zhang Y."/>
            <person name="Omidvar V."/>
            <person name="Sperschneider J."/>
            <person name="Schwessinger B."/>
            <person name="Raley C."/>
            <person name="Palmer J.M."/>
            <person name="Garnica D."/>
            <person name="Upadhyaya N."/>
            <person name="Rathjen J."/>
            <person name="Taylor J.M."/>
            <person name="Park R.F."/>
            <person name="Dodds P.N."/>
            <person name="Hirsch C.D."/>
            <person name="Kianian S.F."/>
            <person name="Figueroa M."/>
        </authorList>
    </citation>
    <scope>NUCLEOTIDE SEQUENCE [LARGE SCALE GENOMIC DNA]</scope>
    <source>
        <strain evidence="1">12SD80</strain>
    </source>
</reference>
<dbReference type="AlphaFoldDB" id="A0A2N5TC19"/>
<evidence type="ECO:0000313" key="2">
    <source>
        <dbReference type="Proteomes" id="UP000235392"/>
    </source>
</evidence>
<accession>A0A2N5TC19</accession>
<name>A0A2N5TC19_9BASI</name>
<dbReference type="EMBL" id="PGCI01000645">
    <property type="protein sequence ID" value="PLW23016.1"/>
    <property type="molecule type" value="Genomic_DNA"/>
</dbReference>
<proteinExistence type="predicted"/>
<protein>
    <submittedName>
        <fullName evidence="1">Uncharacterized protein</fullName>
    </submittedName>
</protein>
<organism evidence="1 2">
    <name type="scientific">Puccinia coronata f. sp. avenae</name>
    <dbReference type="NCBI Taxonomy" id="200324"/>
    <lineage>
        <taxon>Eukaryota</taxon>
        <taxon>Fungi</taxon>
        <taxon>Dikarya</taxon>
        <taxon>Basidiomycota</taxon>
        <taxon>Pucciniomycotina</taxon>
        <taxon>Pucciniomycetes</taxon>
        <taxon>Pucciniales</taxon>
        <taxon>Pucciniaceae</taxon>
        <taxon>Puccinia</taxon>
    </lineage>
</organism>
<comment type="caution">
    <text evidence="1">The sequence shown here is derived from an EMBL/GenBank/DDBJ whole genome shotgun (WGS) entry which is preliminary data.</text>
</comment>